<feature type="transmembrane region" description="Helical" evidence="4">
    <location>
        <begin position="373"/>
        <end position="389"/>
    </location>
</feature>
<proteinExistence type="predicted"/>
<evidence type="ECO:0000256" key="1">
    <source>
        <dbReference type="ARBA" id="ARBA00022692"/>
    </source>
</evidence>
<feature type="transmembrane region" description="Helical" evidence="4">
    <location>
        <begin position="136"/>
        <end position="157"/>
    </location>
</feature>
<dbReference type="SUPFAM" id="SSF103473">
    <property type="entry name" value="MFS general substrate transporter"/>
    <property type="match status" value="1"/>
</dbReference>
<dbReference type="RefSeq" id="WP_193953828.1">
    <property type="nucleotide sequence ID" value="NZ_JADEYS010000013.1"/>
</dbReference>
<keyword evidence="6" id="KW-1185">Reference proteome</keyword>
<feature type="transmembrane region" description="Helical" evidence="4">
    <location>
        <begin position="286"/>
        <end position="319"/>
    </location>
</feature>
<gene>
    <name evidence="5" type="ORF">IOQ59_13100</name>
</gene>
<feature type="transmembrane region" description="Helical" evidence="4">
    <location>
        <begin position="105"/>
        <end position="124"/>
    </location>
</feature>
<feature type="transmembrane region" description="Helical" evidence="4">
    <location>
        <begin position="219"/>
        <end position="241"/>
    </location>
</feature>
<reference evidence="5" key="1">
    <citation type="submission" date="2020-10" db="EMBL/GenBank/DDBJ databases">
        <title>Bacterium isolated from coastal waters sediment.</title>
        <authorList>
            <person name="Chen R.-J."/>
            <person name="Lu D.-C."/>
            <person name="Zhu K.-L."/>
            <person name="Du Z.-J."/>
        </authorList>
    </citation>
    <scope>NUCLEOTIDE SEQUENCE</scope>
    <source>
        <strain evidence="5">N1Y112</strain>
    </source>
</reference>
<dbReference type="GO" id="GO:0005886">
    <property type="term" value="C:plasma membrane"/>
    <property type="evidence" value="ECO:0007669"/>
    <property type="project" value="TreeGrafter"/>
</dbReference>
<dbReference type="GO" id="GO:0022857">
    <property type="term" value="F:transmembrane transporter activity"/>
    <property type="evidence" value="ECO:0007669"/>
    <property type="project" value="InterPro"/>
</dbReference>
<feature type="transmembrane region" description="Helical" evidence="4">
    <location>
        <begin position="80"/>
        <end position="99"/>
    </location>
</feature>
<dbReference type="Proteomes" id="UP000640333">
    <property type="component" value="Unassembled WGS sequence"/>
</dbReference>
<accession>A0A8J7FC25</accession>
<feature type="transmembrane region" description="Helical" evidence="4">
    <location>
        <begin position="52"/>
        <end position="73"/>
    </location>
</feature>
<evidence type="ECO:0000256" key="3">
    <source>
        <dbReference type="ARBA" id="ARBA00023136"/>
    </source>
</evidence>
<feature type="transmembrane region" description="Helical" evidence="4">
    <location>
        <begin position="253"/>
        <end position="274"/>
    </location>
</feature>
<feature type="transmembrane region" description="Helical" evidence="4">
    <location>
        <begin position="339"/>
        <end position="361"/>
    </location>
</feature>
<organism evidence="5 6">
    <name type="scientific">Pontibacterium sinense</name>
    <dbReference type="NCBI Taxonomy" id="2781979"/>
    <lineage>
        <taxon>Bacteria</taxon>
        <taxon>Pseudomonadati</taxon>
        <taxon>Pseudomonadota</taxon>
        <taxon>Gammaproteobacteria</taxon>
        <taxon>Oceanospirillales</taxon>
        <taxon>Oceanospirillaceae</taxon>
        <taxon>Pontibacterium</taxon>
    </lineage>
</organism>
<name>A0A8J7FC25_9GAMM</name>
<dbReference type="Gene3D" id="1.20.1250.20">
    <property type="entry name" value="MFS general substrate transporter like domains"/>
    <property type="match status" value="2"/>
</dbReference>
<keyword evidence="2 4" id="KW-1133">Transmembrane helix</keyword>
<feature type="transmembrane region" description="Helical" evidence="4">
    <location>
        <begin position="169"/>
        <end position="188"/>
    </location>
</feature>
<dbReference type="InterPro" id="IPR011701">
    <property type="entry name" value="MFS"/>
</dbReference>
<evidence type="ECO:0000256" key="4">
    <source>
        <dbReference type="SAM" id="Phobius"/>
    </source>
</evidence>
<protein>
    <submittedName>
        <fullName evidence="5">MFS transporter</fullName>
    </submittedName>
</protein>
<dbReference type="AlphaFoldDB" id="A0A8J7FC25"/>
<comment type="caution">
    <text evidence="5">The sequence shown here is derived from an EMBL/GenBank/DDBJ whole genome shotgun (WGS) entry which is preliminary data.</text>
</comment>
<dbReference type="PANTHER" id="PTHR23521:SF3">
    <property type="entry name" value="MFS TRANSPORTER"/>
    <property type="match status" value="1"/>
</dbReference>
<dbReference type="InterPro" id="IPR036259">
    <property type="entry name" value="MFS_trans_sf"/>
</dbReference>
<dbReference type="Pfam" id="PF07690">
    <property type="entry name" value="MFS_1"/>
    <property type="match status" value="1"/>
</dbReference>
<keyword evidence="3 4" id="KW-0472">Membrane</keyword>
<evidence type="ECO:0000256" key="2">
    <source>
        <dbReference type="ARBA" id="ARBA00022989"/>
    </source>
</evidence>
<evidence type="ECO:0000313" key="6">
    <source>
        <dbReference type="Proteomes" id="UP000640333"/>
    </source>
</evidence>
<feature type="transmembrane region" description="Helical" evidence="4">
    <location>
        <begin position="12"/>
        <end position="32"/>
    </location>
</feature>
<evidence type="ECO:0000313" key="5">
    <source>
        <dbReference type="EMBL" id="MBE9398192.1"/>
    </source>
</evidence>
<dbReference type="PANTHER" id="PTHR23521">
    <property type="entry name" value="TRANSPORTER MFS SUPERFAMILY"/>
    <property type="match status" value="1"/>
</dbReference>
<keyword evidence="1 4" id="KW-0812">Transmembrane</keyword>
<dbReference type="EMBL" id="JADEYS010000013">
    <property type="protein sequence ID" value="MBE9398192.1"/>
    <property type="molecule type" value="Genomic_DNA"/>
</dbReference>
<sequence length="398" mass="42520">MDRVLSDYRTPLHVLPLLALSTLFASSVWFAANAVMPSLAKALGDGQTPADITTAVQLGFIVGTFTFAALAIADRFAPSRVFMISSALAALSNYSVVWVSDQYSGVLIARFLVGFFLAGIYPVGMKIAVSWYPKGLGMALGFLVGALVLGTAFPHLVRALGQDWPWQTVIQTTSASAVIGGLIIWTLLGDGPNRPVAGELHPRALIDAFRQRNFRASACGYFGHMWELYTFWAFVPLWLVAYQEWHQIDPLPVSLWSFLIIAAGSIGCAGGGLLTPRIGPPPVAGIQLSVSGICCLLSPLIFLLPVEAFLLALVIWGVAVAGDSPQFSALNAVNAPPQLAGSALTMVNCIGFSISIVSLQAMEALVGVLPDQWLFLILVPGPLMGMLYFKPLLQDQTS</sequence>